<accession>A0A5C3NW53</accession>
<dbReference type="PANTHER" id="PTHR23112">
    <property type="entry name" value="G PROTEIN-COUPLED RECEPTOR 157-RELATED"/>
    <property type="match status" value="1"/>
</dbReference>
<reference evidence="7 8" key="1">
    <citation type="journal article" date="2019" name="Nat. Ecol. Evol.">
        <title>Megaphylogeny resolves global patterns of mushroom evolution.</title>
        <authorList>
            <person name="Varga T."/>
            <person name="Krizsan K."/>
            <person name="Foldi C."/>
            <person name="Dima B."/>
            <person name="Sanchez-Garcia M."/>
            <person name="Sanchez-Ramirez S."/>
            <person name="Szollosi G.J."/>
            <person name="Szarkandi J.G."/>
            <person name="Papp V."/>
            <person name="Albert L."/>
            <person name="Andreopoulos W."/>
            <person name="Angelini C."/>
            <person name="Antonin V."/>
            <person name="Barry K.W."/>
            <person name="Bougher N.L."/>
            <person name="Buchanan P."/>
            <person name="Buyck B."/>
            <person name="Bense V."/>
            <person name="Catcheside P."/>
            <person name="Chovatia M."/>
            <person name="Cooper J."/>
            <person name="Damon W."/>
            <person name="Desjardin D."/>
            <person name="Finy P."/>
            <person name="Geml J."/>
            <person name="Haridas S."/>
            <person name="Hughes K."/>
            <person name="Justo A."/>
            <person name="Karasinski D."/>
            <person name="Kautmanova I."/>
            <person name="Kiss B."/>
            <person name="Kocsube S."/>
            <person name="Kotiranta H."/>
            <person name="LaButti K.M."/>
            <person name="Lechner B.E."/>
            <person name="Liimatainen K."/>
            <person name="Lipzen A."/>
            <person name="Lukacs Z."/>
            <person name="Mihaltcheva S."/>
            <person name="Morgado L.N."/>
            <person name="Niskanen T."/>
            <person name="Noordeloos M.E."/>
            <person name="Ohm R.A."/>
            <person name="Ortiz-Santana B."/>
            <person name="Ovrebo C."/>
            <person name="Racz N."/>
            <person name="Riley R."/>
            <person name="Savchenko A."/>
            <person name="Shiryaev A."/>
            <person name="Soop K."/>
            <person name="Spirin V."/>
            <person name="Szebenyi C."/>
            <person name="Tomsovsky M."/>
            <person name="Tulloss R.E."/>
            <person name="Uehling J."/>
            <person name="Grigoriev I.V."/>
            <person name="Vagvolgyi C."/>
            <person name="Papp T."/>
            <person name="Martin F.M."/>
            <person name="Miettinen O."/>
            <person name="Hibbett D.S."/>
            <person name="Nagy L.G."/>
        </authorList>
    </citation>
    <scope>NUCLEOTIDE SEQUENCE [LARGE SCALE GENOMIC DNA]</scope>
    <source>
        <strain evidence="7 8">HHB13444</strain>
    </source>
</reference>
<keyword evidence="2 6" id="KW-0812">Transmembrane</keyword>
<dbReference type="InParanoid" id="A0A5C3NW53"/>
<dbReference type="STRING" id="1314778.A0A5C3NW53"/>
<dbReference type="GO" id="GO:0007189">
    <property type="term" value="P:adenylate cyclase-activating G protein-coupled receptor signaling pathway"/>
    <property type="evidence" value="ECO:0007669"/>
    <property type="project" value="TreeGrafter"/>
</dbReference>
<evidence type="ECO:0000313" key="7">
    <source>
        <dbReference type="EMBL" id="TFK81595.1"/>
    </source>
</evidence>
<dbReference type="PANTHER" id="PTHR23112:SF37">
    <property type="entry name" value="G PROTEIN-COUPLED RECEPTOR GPR1"/>
    <property type="match status" value="1"/>
</dbReference>
<dbReference type="AlphaFoldDB" id="A0A5C3NW53"/>
<feature type="region of interest" description="Disordered" evidence="5">
    <location>
        <begin position="344"/>
        <end position="408"/>
    </location>
</feature>
<name>A0A5C3NW53_9APHY</name>
<keyword evidence="3 6" id="KW-1133">Transmembrane helix</keyword>
<dbReference type="GO" id="GO:0005886">
    <property type="term" value="C:plasma membrane"/>
    <property type="evidence" value="ECO:0007669"/>
    <property type="project" value="TreeGrafter"/>
</dbReference>
<feature type="compositionally biased region" description="Basic and acidic residues" evidence="5">
    <location>
        <begin position="359"/>
        <end position="368"/>
    </location>
</feature>
<feature type="transmembrane region" description="Helical" evidence="6">
    <location>
        <begin position="251"/>
        <end position="271"/>
    </location>
</feature>
<evidence type="ECO:0000313" key="8">
    <source>
        <dbReference type="Proteomes" id="UP000308197"/>
    </source>
</evidence>
<evidence type="ECO:0000256" key="6">
    <source>
        <dbReference type="SAM" id="Phobius"/>
    </source>
</evidence>
<dbReference type="EMBL" id="ML211583">
    <property type="protein sequence ID" value="TFK81595.1"/>
    <property type="molecule type" value="Genomic_DNA"/>
</dbReference>
<gene>
    <name evidence="7" type="ORF">K466DRAFT_333660</name>
</gene>
<evidence type="ECO:0000256" key="2">
    <source>
        <dbReference type="ARBA" id="ARBA00022692"/>
    </source>
</evidence>
<feature type="transmembrane region" description="Helical" evidence="6">
    <location>
        <begin position="283"/>
        <end position="302"/>
    </location>
</feature>
<evidence type="ECO:0000256" key="1">
    <source>
        <dbReference type="ARBA" id="ARBA00004141"/>
    </source>
</evidence>
<dbReference type="Gene3D" id="1.20.1070.10">
    <property type="entry name" value="Rhodopsin 7-helix transmembrane proteins"/>
    <property type="match status" value="1"/>
</dbReference>
<keyword evidence="4 6" id="KW-0472">Membrane</keyword>
<sequence length="408" mass="44690">MSSSSLVDYYPATATYGSAEVAGVAMLVVAGAISLAAVVPVLAIMRWFGPKLANTRIMPFFVSLLLANVLQAIGTLINSRWVHERNAVPGSLCSAQGGIKQAGNVGMALWSFVLSLHVFMLLFVRRVTLSALHSWLLLGAGWFLVALVVAIGPLAIQTADRGPYFGPTGYWCWITQNYPHEQFLLEYFFEFLSAILSFCLYTAVLLRVRGNLVKTSGKWHLRFVPRGERWRLAIRRDIVDGSMMQVATRMVWYPVAYTILLLPVTIARFVAFSGHGVPFRATIFADFVFNLQGVVNVALLLATRRFVPDTATLPLFEPRKRVSMSSPEAKFGITPFVLPPRGADAAGKGVAAETEDEEKDRGKGEELPRYPAAAYTAGVPGLSRTDSMSSASSTHSADSQTPLFLHIR</sequence>
<feature type="transmembrane region" description="Helical" evidence="6">
    <location>
        <begin position="187"/>
        <end position="208"/>
    </location>
</feature>
<protein>
    <submittedName>
        <fullName evidence="7">Uncharacterized protein</fullName>
    </submittedName>
</protein>
<dbReference type="GO" id="GO:0004930">
    <property type="term" value="F:G protein-coupled receptor activity"/>
    <property type="evidence" value="ECO:0007669"/>
    <property type="project" value="TreeGrafter"/>
</dbReference>
<comment type="subcellular location">
    <subcellularLocation>
        <location evidence="1">Membrane</location>
        <topology evidence="1">Multi-pass membrane protein</topology>
    </subcellularLocation>
</comment>
<evidence type="ECO:0000256" key="4">
    <source>
        <dbReference type="ARBA" id="ARBA00023136"/>
    </source>
</evidence>
<organism evidence="7 8">
    <name type="scientific">Polyporus arcularius HHB13444</name>
    <dbReference type="NCBI Taxonomy" id="1314778"/>
    <lineage>
        <taxon>Eukaryota</taxon>
        <taxon>Fungi</taxon>
        <taxon>Dikarya</taxon>
        <taxon>Basidiomycota</taxon>
        <taxon>Agaricomycotina</taxon>
        <taxon>Agaricomycetes</taxon>
        <taxon>Polyporales</taxon>
        <taxon>Polyporaceae</taxon>
        <taxon>Polyporus</taxon>
    </lineage>
</organism>
<keyword evidence="8" id="KW-1185">Reference proteome</keyword>
<evidence type="ECO:0000256" key="5">
    <source>
        <dbReference type="SAM" id="MobiDB-lite"/>
    </source>
</evidence>
<dbReference type="Proteomes" id="UP000308197">
    <property type="component" value="Unassembled WGS sequence"/>
</dbReference>
<feature type="transmembrane region" description="Helical" evidence="6">
    <location>
        <begin position="107"/>
        <end position="124"/>
    </location>
</feature>
<feature type="transmembrane region" description="Helical" evidence="6">
    <location>
        <begin position="20"/>
        <end position="45"/>
    </location>
</feature>
<proteinExistence type="predicted"/>
<evidence type="ECO:0000256" key="3">
    <source>
        <dbReference type="ARBA" id="ARBA00022989"/>
    </source>
</evidence>
<feature type="compositionally biased region" description="Low complexity" evidence="5">
    <location>
        <begin position="383"/>
        <end position="399"/>
    </location>
</feature>
<feature type="transmembrane region" description="Helical" evidence="6">
    <location>
        <begin position="136"/>
        <end position="156"/>
    </location>
</feature>
<dbReference type="Pfam" id="PF05462">
    <property type="entry name" value="Dicty_CAR"/>
    <property type="match status" value="1"/>
</dbReference>
<feature type="transmembrane region" description="Helical" evidence="6">
    <location>
        <begin position="57"/>
        <end position="77"/>
    </location>
</feature>